<feature type="region of interest" description="Disordered" evidence="1">
    <location>
        <begin position="204"/>
        <end position="289"/>
    </location>
</feature>
<protein>
    <submittedName>
        <fullName evidence="2">WW-domain-binding protein</fullName>
    </submittedName>
</protein>
<dbReference type="Proteomes" id="UP000242877">
    <property type="component" value="Unassembled WGS sequence"/>
</dbReference>
<gene>
    <name evidence="2" type="ORF">AAP_02984</name>
</gene>
<dbReference type="AlphaFoldDB" id="A0A167Z8V3"/>
<dbReference type="SUPFAM" id="SSF50729">
    <property type="entry name" value="PH domain-like"/>
    <property type="match status" value="1"/>
</dbReference>
<feature type="compositionally biased region" description="Polar residues" evidence="1">
    <location>
        <begin position="210"/>
        <end position="224"/>
    </location>
</feature>
<organism evidence="2 3">
    <name type="scientific">Ascosphaera apis ARSEF 7405</name>
    <dbReference type="NCBI Taxonomy" id="392613"/>
    <lineage>
        <taxon>Eukaryota</taxon>
        <taxon>Fungi</taxon>
        <taxon>Dikarya</taxon>
        <taxon>Ascomycota</taxon>
        <taxon>Pezizomycotina</taxon>
        <taxon>Eurotiomycetes</taxon>
        <taxon>Eurotiomycetidae</taxon>
        <taxon>Onygenales</taxon>
        <taxon>Ascosphaeraceae</taxon>
        <taxon>Ascosphaera</taxon>
    </lineage>
</organism>
<dbReference type="InterPro" id="IPR044852">
    <property type="entry name" value="WBP2-like"/>
</dbReference>
<dbReference type="GO" id="GO:0005634">
    <property type="term" value="C:nucleus"/>
    <property type="evidence" value="ECO:0007669"/>
    <property type="project" value="TreeGrafter"/>
</dbReference>
<reference evidence="2 3" key="1">
    <citation type="journal article" date="2016" name="Genome Biol. Evol.">
        <title>Divergent and convergent evolution of fungal pathogenicity.</title>
        <authorList>
            <person name="Shang Y."/>
            <person name="Xiao G."/>
            <person name="Zheng P."/>
            <person name="Cen K."/>
            <person name="Zhan S."/>
            <person name="Wang C."/>
        </authorList>
    </citation>
    <scope>NUCLEOTIDE SEQUENCE [LARGE SCALE GENOMIC DNA]</scope>
    <source>
        <strain evidence="2 3">ARSEF 7405</strain>
    </source>
</reference>
<dbReference type="EMBL" id="AZGZ01000011">
    <property type="protein sequence ID" value="KZZ92329.1"/>
    <property type="molecule type" value="Genomic_DNA"/>
</dbReference>
<evidence type="ECO:0000313" key="3">
    <source>
        <dbReference type="Proteomes" id="UP000242877"/>
    </source>
</evidence>
<dbReference type="PANTHER" id="PTHR31606">
    <property type="entry name" value="WW DOMAIN BINDING PROTEIN 2, ISOFORM E"/>
    <property type="match status" value="1"/>
</dbReference>
<keyword evidence="3" id="KW-1185">Reference proteome</keyword>
<feature type="compositionally biased region" description="Low complexity" evidence="1">
    <location>
        <begin position="235"/>
        <end position="250"/>
    </location>
</feature>
<accession>A0A167Z8V3</accession>
<name>A0A167Z8V3_9EURO</name>
<dbReference type="OrthoDB" id="1259151at2759"/>
<sequence>MLNETDGFVRLPDELIIRVSPRRTSFVLQCGTTKKGKEEFCLESSQGTAYLTNQRIVYLPANPTPQFQSFSVPLLNVMDTHVAAPFFGPNVWNATIEPVAGGSLPEMSSPPTLKLTFKDGGAFDFHTDFETIKERLLQIIEESGHSPRDIAIGAGGAGGGGANVNFAAVNMDPLPAYEEGDGLGMNVPPMPYVQHAWTPAEAPAYDDSGAVTTMPVSSPPYTRTSGDREGEEVQQDQGQRQDQTQQSEQQFTPPDGPPPGYEEAQMGREPVDLGHHGQGDEHADQKAQE</sequence>
<proteinExistence type="predicted"/>
<evidence type="ECO:0000256" key="1">
    <source>
        <dbReference type="SAM" id="MobiDB-lite"/>
    </source>
</evidence>
<dbReference type="VEuPathDB" id="FungiDB:AAP_02984"/>
<feature type="compositionally biased region" description="Basic and acidic residues" evidence="1">
    <location>
        <begin position="265"/>
        <end position="289"/>
    </location>
</feature>
<dbReference type="GO" id="GO:0031490">
    <property type="term" value="F:chromatin DNA binding"/>
    <property type="evidence" value="ECO:0007669"/>
    <property type="project" value="TreeGrafter"/>
</dbReference>
<dbReference type="GO" id="GO:0003713">
    <property type="term" value="F:transcription coactivator activity"/>
    <property type="evidence" value="ECO:0007669"/>
    <property type="project" value="InterPro"/>
</dbReference>
<dbReference type="PANTHER" id="PTHR31606:SF1">
    <property type="entry name" value="WW DOMAIN BINDING PROTEIN 2, ISOFORM E"/>
    <property type="match status" value="1"/>
</dbReference>
<comment type="caution">
    <text evidence="2">The sequence shown here is derived from an EMBL/GenBank/DDBJ whole genome shotgun (WGS) entry which is preliminary data.</text>
</comment>
<evidence type="ECO:0000313" key="2">
    <source>
        <dbReference type="EMBL" id="KZZ92329.1"/>
    </source>
</evidence>
<dbReference type="CDD" id="cd13214">
    <property type="entry name" value="PH-GRAM_WBP2"/>
    <property type="match status" value="1"/>
</dbReference>